<accession>S8F037</accession>
<sequence length="190" mass="22009">MLGKEYNGDEDGFPTTDISRLSIEKDRMYLHKVLRVNYTTYDMRRGQDSINPRTHPNIMLLAHEDDGEAGEHPYWYARVLSLFHVHVRLASSFPCVPDKVEKLDVLWVHWYGRDSTAPGGFETRRLHRIGFVPHDNPYAFGFVNPASVLRASHLIPAYAHGQIRDLLPPSVCARRSEEKDLDYQYYYVGM</sequence>
<evidence type="ECO:0000313" key="1">
    <source>
        <dbReference type="EMBL" id="EPS92419.1"/>
    </source>
</evidence>
<dbReference type="InParanoid" id="S8F037"/>
<gene>
    <name evidence="1" type="ORF">FOMPIDRAFT_1137762</name>
</gene>
<dbReference type="Proteomes" id="UP000015241">
    <property type="component" value="Unassembled WGS sequence"/>
</dbReference>
<reference evidence="1 2" key="1">
    <citation type="journal article" date="2012" name="Science">
        <title>The Paleozoic origin of enzymatic lignin decomposition reconstructed from 31 fungal genomes.</title>
        <authorList>
            <person name="Floudas D."/>
            <person name="Binder M."/>
            <person name="Riley R."/>
            <person name="Barry K."/>
            <person name="Blanchette R.A."/>
            <person name="Henrissat B."/>
            <person name="Martinez A.T."/>
            <person name="Otillar R."/>
            <person name="Spatafora J.W."/>
            <person name="Yadav J.S."/>
            <person name="Aerts A."/>
            <person name="Benoit I."/>
            <person name="Boyd A."/>
            <person name="Carlson A."/>
            <person name="Copeland A."/>
            <person name="Coutinho P.M."/>
            <person name="de Vries R.P."/>
            <person name="Ferreira P."/>
            <person name="Findley K."/>
            <person name="Foster B."/>
            <person name="Gaskell J."/>
            <person name="Glotzer D."/>
            <person name="Gorecki P."/>
            <person name="Heitman J."/>
            <person name="Hesse C."/>
            <person name="Hori C."/>
            <person name="Igarashi K."/>
            <person name="Jurgens J.A."/>
            <person name="Kallen N."/>
            <person name="Kersten P."/>
            <person name="Kohler A."/>
            <person name="Kuees U."/>
            <person name="Kumar T.K.A."/>
            <person name="Kuo A."/>
            <person name="LaButti K."/>
            <person name="Larrondo L.F."/>
            <person name="Lindquist E."/>
            <person name="Ling A."/>
            <person name="Lombard V."/>
            <person name="Lucas S."/>
            <person name="Lundell T."/>
            <person name="Martin R."/>
            <person name="McLaughlin D.J."/>
            <person name="Morgenstern I."/>
            <person name="Morin E."/>
            <person name="Murat C."/>
            <person name="Nagy L.G."/>
            <person name="Nolan M."/>
            <person name="Ohm R.A."/>
            <person name="Patyshakuliyeva A."/>
            <person name="Rokas A."/>
            <person name="Ruiz-Duenas F.J."/>
            <person name="Sabat G."/>
            <person name="Salamov A."/>
            <person name="Samejima M."/>
            <person name="Schmutz J."/>
            <person name="Slot J.C."/>
            <person name="St John F."/>
            <person name="Stenlid J."/>
            <person name="Sun H."/>
            <person name="Sun S."/>
            <person name="Syed K."/>
            <person name="Tsang A."/>
            <person name="Wiebenga A."/>
            <person name="Young D."/>
            <person name="Pisabarro A."/>
            <person name="Eastwood D.C."/>
            <person name="Martin F."/>
            <person name="Cullen D."/>
            <person name="Grigoriev I.V."/>
            <person name="Hibbett D.S."/>
        </authorList>
    </citation>
    <scope>NUCLEOTIDE SEQUENCE</scope>
    <source>
        <strain evidence="2">FP-58527</strain>
    </source>
</reference>
<keyword evidence="2" id="KW-1185">Reference proteome</keyword>
<dbReference type="HOGENOM" id="CLU_002498_5_0_1"/>
<organism evidence="1 2">
    <name type="scientific">Fomitopsis schrenkii</name>
    <name type="common">Brown rot fungus</name>
    <dbReference type="NCBI Taxonomy" id="2126942"/>
    <lineage>
        <taxon>Eukaryota</taxon>
        <taxon>Fungi</taxon>
        <taxon>Dikarya</taxon>
        <taxon>Basidiomycota</taxon>
        <taxon>Agaricomycotina</taxon>
        <taxon>Agaricomycetes</taxon>
        <taxon>Polyporales</taxon>
        <taxon>Fomitopsis</taxon>
    </lineage>
</organism>
<dbReference type="AlphaFoldDB" id="S8F037"/>
<name>S8F037_FOMSC</name>
<dbReference type="STRING" id="743788.S8F037"/>
<proteinExistence type="predicted"/>
<dbReference type="OrthoDB" id="3267098at2759"/>
<dbReference type="eggNOG" id="ENOG502SKHB">
    <property type="taxonomic scope" value="Eukaryota"/>
</dbReference>
<evidence type="ECO:0000313" key="2">
    <source>
        <dbReference type="Proteomes" id="UP000015241"/>
    </source>
</evidence>
<protein>
    <submittedName>
        <fullName evidence="1">Uncharacterized protein</fullName>
    </submittedName>
</protein>
<dbReference type="EMBL" id="KE504618">
    <property type="protein sequence ID" value="EPS92419.1"/>
    <property type="molecule type" value="Genomic_DNA"/>
</dbReference>